<proteinExistence type="predicted"/>
<evidence type="ECO:0000256" key="1">
    <source>
        <dbReference type="SAM" id="MobiDB-lite"/>
    </source>
</evidence>
<gene>
    <name evidence="2" type="ORF">OGATHE_000357</name>
</gene>
<keyword evidence="3" id="KW-1185">Reference proteome</keyword>
<dbReference type="EMBL" id="JAEUBD010000095">
    <property type="protein sequence ID" value="KAH3677703.1"/>
    <property type="molecule type" value="Genomic_DNA"/>
</dbReference>
<sequence>MVAIVHHISRVSGGGSAVHDFHLIVSGDFHNVSVVFHFQKLVVLVSRGADGGNRRHRLLVVSPNVSLLTSIAIQLNHHCLFLSLDRRRAHKQLVYGLFETEVIVDFETSAPSPERNKDETDSSHCQRKPGTARDFLQARDDEQGVQGAKS</sequence>
<comment type="caution">
    <text evidence="2">The sequence shown here is derived from an EMBL/GenBank/DDBJ whole genome shotgun (WGS) entry which is preliminary data.</text>
</comment>
<evidence type="ECO:0000313" key="3">
    <source>
        <dbReference type="Proteomes" id="UP000788993"/>
    </source>
</evidence>
<feature type="region of interest" description="Disordered" evidence="1">
    <location>
        <begin position="109"/>
        <end position="150"/>
    </location>
</feature>
<feature type="compositionally biased region" description="Basic and acidic residues" evidence="1">
    <location>
        <begin position="114"/>
        <end position="124"/>
    </location>
</feature>
<reference evidence="2" key="1">
    <citation type="journal article" date="2021" name="Open Biol.">
        <title>Shared evolutionary footprints suggest mitochondrial oxidative damage underlies multiple complex I losses in fungi.</title>
        <authorList>
            <person name="Schikora-Tamarit M.A."/>
            <person name="Marcet-Houben M."/>
            <person name="Nosek J."/>
            <person name="Gabaldon T."/>
        </authorList>
    </citation>
    <scope>NUCLEOTIDE SEQUENCE</scope>
    <source>
        <strain evidence="2">NCAIM Y.01608</strain>
    </source>
</reference>
<name>A0A9P8TFJ5_9ASCO</name>
<organism evidence="2 3">
    <name type="scientific">Ogataea polymorpha</name>
    <dbReference type="NCBI Taxonomy" id="460523"/>
    <lineage>
        <taxon>Eukaryota</taxon>
        <taxon>Fungi</taxon>
        <taxon>Dikarya</taxon>
        <taxon>Ascomycota</taxon>
        <taxon>Saccharomycotina</taxon>
        <taxon>Pichiomycetes</taxon>
        <taxon>Pichiales</taxon>
        <taxon>Pichiaceae</taxon>
        <taxon>Ogataea</taxon>
    </lineage>
</organism>
<dbReference type="AlphaFoldDB" id="A0A9P8TFJ5"/>
<evidence type="ECO:0000313" key="2">
    <source>
        <dbReference type="EMBL" id="KAH3677703.1"/>
    </source>
</evidence>
<accession>A0A9P8TFJ5</accession>
<reference evidence="2" key="2">
    <citation type="submission" date="2021-01" db="EMBL/GenBank/DDBJ databases">
        <authorList>
            <person name="Schikora-Tamarit M.A."/>
        </authorList>
    </citation>
    <scope>NUCLEOTIDE SEQUENCE</scope>
    <source>
        <strain evidence="2">NCAIM Y.01608</strain>
    </source>
</reference>
<protein>
    <submittedName>
        <fullName evidence="2">Uncharacterized protein</fullName>
    </submittedName>
</protein>
<dbReference type="Proteomes" id="UP000788993">
    <property type="component" value="Unassembled WGS sequence"/>
</dbReference>